<reference evidence="11" key="1">
    <citation type="submission" date="2014-05" db="EMBL/GenBank/DDBJ databases">
        <authorList>
            <person name="Chronopoulou M."/>
        </authorList>
    </citation>
    <scope>NUCLEOTIDE SEQUENCE</scope>
    <source>
        <tissue evidence="11">Whole organism</tissue>
    </source>
</reference>
<dbReference type="PANTHER" id="PTHR11247">
    <property type="entry name" value="PALMITOYL-PROTEIN THIOESTERASE/DOLICHYLDIPHOSPHATASE 1"/>
    <property type="match status" value="1"/>
</dbReference>
<dbReference type="Pfam" id="PF02089">
    <property type="entry name" value="Palm_thioest"/>
    <property type="match status" value="1"/>
</dbReference>
<sequence length="298" mass="33776">MTNWTGVFAVFAFSVVTQASSNSTPVILWHGMGDSCCNPFSMGSVKKVIEREIPDIYVKSLMIGNNVMQDVENGFFKNANKQVDNVCKQISEDENLKNGYNSIGFSQGAQFLRAVAQKCPQGMKKLISIGGQHQGIFGLPHCSGKHFQICEYVRQLLSYGAYTPWIQHLLVQAQYWHDPLKEDTYKDSSIFLAGINNENEIIEEYKTNLNTLEKFVMIKFNNDTMVDPNVSSHFGFFKPNSSNETIPLEETELFKEDRLGLKTMKDQGKLVFLAVNGDHLELPKGFFENEIINKYLKN</sequence>
<dbReference type="GO" id="GO:0008474">
    <property type="term" value="F:palmitoyl-(protein) hydrolase activity"/>
    <property type="evidence" value="ECO:0007669"/>
    <property type="project" value="UniProtKB-EC"/>
</dbReference>
<comment type="similarity">
    <text evidence="1">Belongs to the palmitoyl-protein thioesterase family.</text>
</comment>
<dbReference type="GO" id="GO:0006898">
    <property type="term" value="P:receptor-mediated endocytosis"/>
    <property type="evidence" value="ECO:0007669"/>
    <property type="project" value="TreeGrafter"/>
</dbReference>
<dbReference type="PANTHER" id="PTHR11247:SF8">
    <property type="entry name" value="PALMITOYL-PROTEIN THIOESTERASE 1"/>
    <property type="match status" value="1"/>
</dbReference>
<comment type="catalytic activity">
    <reaction evidence="9">
        <text>S-hexadecanoyl-L-cysteinyl-[protein] + H2O = L-cysteinyl-[protein] + hexadecanoate + H(+)</text>
        <dbReference type="Rhea" id="RHEA:19233"/>
        <dbReference type="Rhea" id="RHEA-COMP:10131"/>
        <dbReference type="Rhea" id="RHEA-COMP:11032"/>
        <dbReference type="ChEBI" id="CHEBI:7896"/>
        <dbReference type="ChEBI" id="CHEBI:15377"/>
        <dbReference type="ChEBI" id="CHEBI:15378"/>
        <dbReference type="ChEBI" id="CHEBI:29950"/>
        <dbReference type="ChEBI" id="CHEBI:74151"/>
        <dbReference type="EC" id="3.1.2.22"/>
    </reaction>
    <physiologicalReaction direction="left-to-right" evidence="9">
        <dbReference type="Rhea" id="RHEA:19234"/>
    </physiologicalReaction>
</comment>
<evidence type="ECO:0000313" key="11">
    <source>
        <dbReference type="EMBL" id="CDW34096.1"/>
    </source>
</evidence>
<protein>
    <recommendedName>
        <fullName evidence="3">Palmitoyl-protein thioesterase 1</fullName>
        <ecNumber evidence="2">3.1.2.22</ecNumber>
    </recommendedName>
    <alternativeName>
        <fullName evidence="8">Palmitoyl-protein hydrolase 1</fullName>
    </alternativeName>
</protein>
<evidence type="ECO:0000256" key="6">
    <source>
        <dbReference type="ARBA" id="ARBA00023157"/>
    </source>
</evidence>
<accession>A0A0K2U8R3</accession>
<organism evidence="11">
    <name type="scientific">Lepeophtheirus salmonis</name>
    <name type="common">Salmon louse</name>
    <name type="synonym">Caligus salmonis</name>
    <dbReference type="NCBI Taxonomy" id="72036"/>
    <lineage>
        <taxon>Eukaryota</taxon>
        <taxon>Metazoa</taxon>
        <taxon>Ecdysozoa</taxon>
        <taxon>Arthropoda</taxon>
        <taxon>Crustacea</taxon>
        <taxon>Multicrustacea</taxon>
        <taxon>Hexanauplia</taxon>
        <taxon>Copepoda</taxon>
        <taxon>Siphonostomatoida</taxon>
        <taxon>Caligidae</taxon>
        <taxon>Lepeophtheirus</taxon>
    </lineage>
</organism>
<evidence type="ECO:0000256" key="8">
    <source>
        <dbReference type="ARBA" id="ARBA00031934"/>
    </source>
</evidence>
<keyword evidence="6" id="KW-1015">Disulfide bond</keyword>
<evidence type="ECO:0000256" key="4">
    <source>
        <dbReference type="ARBA" id="ARBA00022729"/>
    </source>
</evidence>
<dbReference type="SUPFAM" id="SSF53474">
    <property type="entry name" value="alpha/beta-Hydrolases"/>
    <property type="match status" value="1"/>
</dbReference>
<keyword evidence="5" id="KW-0378">Hydrolase</keyword>
<dbReference type="EMBL" id="HACA01016735">
    <property type="protein sequence ID" value="CDW34096.1"/>
    <property type="molecule type" value="Transcribed_RNA"/>
</dbReference>
<dbReference type="OMA" id="KFVMVMF"/>
<evidence type="ECO:0000256" key="7">
    <source>
        <dbReference type="ARBA" id="ARBA00023180"/>
    </source>
</evidence>
<evidence type="ECO:0000256" key="5">
    <source>
        <dbReference type="ARBA" id="ARBA00022801"/>
    </source>
</evidence>
<evidence type="ECO:0000256" key="3">
    <source>
        <dbReference type="ARBA" id="ARBA00014212"/>
    </source>
</evidence>
<evidence type="ECO:0000256" key="10">
    <source>
        <dbReference type="SAM" id="SignalP"/>
    </source>
</evidence>
<evidence type="ECO:0000256" key="2">
    <source>
        <dbReference type="ARBA" id="ARBA00012423"/>
    </source>
</evidence>
<dbReference type="InterPro" id="IPR002472">
    <property type="entry name" value="Palm_thioest"/>
</dbReference>
<keyword evidence="4 10" id="KW-0732">Signal</keyword>
<feature type="chain" id="PRO_5005488452" description="Palmitoyl-protein thioesterase 1" evidence="10">
    <location>
        <begin position="20"/>
        <end position="298"/>
    </location>
</feature>
<dbReference type="FunFam" id="3.40.50.1820:FF:000107">
    <property type="entry name" value="Palmitoyl-protein thioesterase 1"/>
    <property type="match status" value="1"/>
</dbReference>
<dbReference type="GlyCosmos" id="A0A0K2U8R3">
    <property type="glycosylation" value="1 site, No reported glycans"/>
</dbReference>
<dbReference type="GO" id="GO:0005764">
    <property type="term" value="C:lysosome"/>
    <property type="evidence" value="ECO:0007669"/>
    <property type="project" value="TreeGrafter"/>
</dbReference>
<name>A0A0K2U8R3_LEPSM</name>
<evidence type="ECO:0000256" key="9">
    <source>
        <dbReference type="ARBA" id="ARBA00047409"/>
    </source>
</evidence>
<dbReference type="PRINTS" id="PR00414">
    <property type="entry name" value="PPTHIESTRASE"/>
</dbReference>
<dbReference type="EC" id="3.1.2.22" evidence="2"/>
<gene>
    <name evidence="11" type="primary">ppt1</name>
</gene>
<feature type="signal peptide" evidence="10">
    <location>
        <begin position="1"/>
        <end position="19"/>
    </location>
</feature>
<evidence type="ECO:0000256" key="1">
    <source>
        <dbReference type="ARBA" id="ARBA00010758"/>
    </source>
</evidence>
<dbReference type="AlphaFoldDB" id="A0A0K2U8R3"/>
<proteinExistence type="inferred from homology"/>
<keyword evidence="7" id="KW-0325">Glycoprotein</keyword>
<dbReference type="OrthoDB" id="10263094at2759"/>
<dbReference type="InterPro" id="IPR029058">
    <property type="entry name" value="AB_hydrolase_fold"/>
</dbReference>
<dbReference type="Gene3D" id="3.40.50.1820">
    <property type="entry name" value="alpha/beta hydrolase"/>
    <property type="match status" value="1"/>
</dbReference>